<dbReference type="GO" id="GO:0006313">
    <property type="term" value="P:DNA transposition"/>
    <property type="evidence" value="ECO:0007669"/>
    <property type="project" value="InterPro"/>
</dbReference>
<accession>A0A816VKX2</accession>
<dbReference type="Gene3D" id="3.30.420.10">
    <property type="entry name" value="Ribonuclease H-like superfamily/Ribonuclease H"/>
    <property type="match status" value="1"/>
</dbReference>
<dbReference type="InterPro" id="IPR002492">
    <property type="entry name" value="Transposase_Tc1-like"/>
</dbReference>
<dbReference type="Pfam" id="PF01498">
    <property type="entry name" value="HTH_Tnp_Tc3_2"/>
    <property type="match status" value="1"/>
</dbReference>
<dbReference type="GO" id="GO:0003677">
    <property type="term" value="F:DNA binding"/>
    <property type="evidence" value="ECO:0007669"/>
    <property type="project" value="InterPro"/>
</dbReference>
<dbReference type="Proteomes" id="UP000663824">
    <property type="component" value="Unassembled WGS sequence"/>
</dbReference>
<evidence type="ECO:0000313" key="2">
    <source>
        <dbReference type="EMBL" id="CAF2122107.1"/>
    </source>
</evidence>
<dbReference type="AlphaFoldDB" id="A0A816VKX2"/>
<dbReference type="InterPro" id="IPR036397">
    <property type="entry name" value="RNaseH_sf"/>
</dbReference>
<dbReference type="EMBL" id="CAJNRE010013825">
    <property type="protein sequence ID" value="CAF2122107.1"/>
    <property type="molecule type" value="Genomic_DNA"/>
</dbReference>
<evidence type="ECO:0000259" key="1">
    <source>
        <dbReference type="Pfam" id="PF01498"/>
    </source>
</evidence>
<comment type="caution">
    <text evidence="2">The sequence shown here is derived from an EMBL/GenBank/DDBJ whole genome shotgun (WGS) entry which is preliminary data.</text>
</comment>
<name>A0A816VKX2_9BILA</name>
<protein>
    <recommendedName>
        <fullName evidence="1">Transposase Tc1-like domain-containing protein</fullName>
    </recommendedName>
</protein>
<proteinExistence type="predicted"/>
<gene>
    <name evidence="2" type="ORF">MBJ925_LOCUS26121</name>
</gene>
<evidence type="ECO:0000313" key="3">
    <source>
        <dbReference type="Proteomes" id="UP000663824"/>
    </source>
</evidence>
<sequence>MGKKSIDPYVRAQVVALHDAGLNQKYKQLGRFDDLKHTERPKKLSGREIRHLKRLVKGDSHHSASKIASDLNTSLPKPIKTRTVRRYLKHLGFEYVVKIKKQWLSARRRQKCIAWYKQYLNWTKYDWGKVIFSDESTIYVLKRKNQCKIWRMDKKKLLPECLQQTNTGDGGNVGIWGGISGFGTTIAKICTENMNGQLYCNILQLQTELKRFVAKFPKKTKMIY</sequence>
<feature type="domain" description="Transposase Tc1-like" evidence="1">
    <location>
        <begin position="50"/>
        <end position="121"/>
    </location>
</feature>
<organism evidence="2 3">
    <name type="scientific">Rotaria magnacalcarata</name>
    <dbReference type="NCBI Taxonomy" id="392030"/>
    <lineage>
        <taxon>Eukaryota</taxon>
        <taxon>Metazoa</taxon>
        <taxon>Spiralia</taxon>
        <taxon>Gnathifera</taxon>
        <taxon>Rotifera</taxon>
        <taxon>Eurotatoria</taxon>
        <taxon>Bdelloidea</taxon>
        <taxon>Philodinida</taxon>
        <taxon>Philodinidae</taxon>
        <taxon>Rotaria</taxon>
    </lineage>
</organism>
<dbReference type="GO" id="GO:0015074">
    <property type="term" value="P:DNA integration"/>
    <property type="evidence" value="ECO:0007669"/>
    <property type="project" value="InterPro"/>
</dbReference>
<reference evidence="2" key="1">
    <citation type="submission" date="2021-02" db="EMBL/GenBank/DDBJ databases">
        <authorList>
            <person name="Nowell W R."/>
        </authorList>
    </citation>
    <scope>NUCLEOTIDE SEQUENCE</scope>
</reference>